<sequence>MRILNDSTASLTGSIAKASYTAAAKKPSLAKDKVALDTAEISDEARVMQEKRQLAEPADLQDWSDVIDRGNGKFTARFHSAAEIAGIVKRGYLMVKGQRVTLDKQQQKELLAAGRQMEKDRQNVMNQFMLEEQLASARQSADSWKKAAQQQSRVMQTAMRIMHGRHVSGADEKELAEAAPELYNMAKSAGTLEKLKEDREQRERDRKLSEANERQRAEENEPKDYSTKPLSAYPTYETELAIDLSGDEPLAGAAGEVTIPPAEA</sequence>
<name>A0A1I3G533_SELRU</name>
<proteinExistence type="predicted"/>
<feature type="compositionally biased region" description="Basic and acidic residues" evidence="1">
    <location>
        <begin position="193"/>
        <end position="226"/>
    </location>
</feature>
<reference evidence="2 3" key="1">
    <citation type="submission" date="2016-10" db="EMBL/GenBank/DDBJ databases">
        <authorList>
            <person name="de Groot N.N."/>
        </authorList>
    </citation>
    <scope>NUCLEOTIDE SEQUENCE [LARGE SCALE GENOMIC DNA]</scope>
    <source>
        <strain evidence="2 3">Z108</strain>
    </source>
</reference>
<dbReference type="RefSeq" id="WP_075444732.1">
    <property type="nucleotide sequence ID" value="NZ_FOQK01000020.1"/>
</dbReference>
<protein>
    <submittedName>
        <fullName evidence="2">Uncharacterized protein</fullName>
    </submittedName>
</protein>
<dbReference type="EMBL" id="FOQK01000020">
    <property type="protein sequence ID" value="SFI18589.1"/>
    <property type="molecule type" value="Genomic_DNA"/>
</dbReference>
<evidence type="ECO:0000256" key="1">
    <source>
        <dbReference type="SAM" id="MobiDB-lite"/>
    </source>
</evidence>
<feature type="region of interest" description="Disordered" evidence="1">
    <location>
        <begin position="189"/>
        <end position="264"/>
    </location>
</feature>
<gene>
    <name evidence="2" type="ORF">SAMN04487861_1203</name>
</gene>
<evidence type="ECO:0000313" key="2">
    <source>
        <dbReference type="EMBL" id="SFI18589.1"/>
    </source>
</evidence>
<dbReference type="OrthoDB" id="2004219at2"/>
<accession>A0A1I3G533</accession>
<dbReference type="AlphaFoldDB" id="A0A1I3G533"/>
<evidence type="ECO:0000313" key="3">
    <source>
        <dbReference type="Proteomes" id="UP000183639"/>
    </source>
</evidence>
<dbReference type="Proteomes" id="UP000183639">
    <property type="component" value="Unassembled WGS sequence"/>
</dbReference>
<organism evidence="2 3">
    <name type="scientific">Selenomonas ruminantium</name>
    <dbReference type="NCBI Taxonomy" id="971"/>
    <lineage>
        <taxon>Bacteria</taxon>
        <taxon>Bacillati</taxon>
        <taxon>Bacillota</taxon>
        <taxon>Negativicutes</taxon>
        <taxon>Selenomonadales</taxon>
        <taxon>Selenomonadaceae</taxon>
        <taxon>Selenomonas</taxon>
    </lineage>
</organism>